<sequence>LFSYNVIAPKPYVALTSNSTNPLGLEWEAVKYLASCLSKSKKHATQLSMEGGGADKEISTKPHKNLEDLMDTVIHLMIVYNMVHAHTKVEVNGIKGKLRSWKRNEAIKDLMTCHKNLGINQICYGILAAFISEKLSEGKNLVEPVWLRTNKYICNLLNKSFFSSESFNPTVPLRFEFARCLVLDFGDAWVAKHSLGLSDEVTLTVPREVKGCVPNKAPWALGTILDSNLLSFKWQEAVSDILSASTQSDSSTTRE</sequence>
<keyword evidence="2" id="KW-1185">Reference proteome</keyword>
<dbReference type="OrthoDB" id="3162621at2759"/>
<dbReference type="AlphaFoldDB" id="A0A9Q3ISU3"/>
<proteinExistence type="predicted"/>
<evidence type="ECO:0000313" key="2">
    <source>
        <dbReference type="Proteomes" id="UP000765509"/>
    </source>
</evidence>
<evidence type="ECO:0000313" key="1">
    <source>
        <dbReference type="EMBL" id="MBW0549488.1"/>
    </source>
</evidence>
<reference evidence="1" key="1">
    <citation type="submission" date="2021-03" db="EMBL/GenBank/DDBJ databases">
        <title>Draft genome sequence of rust myrtle Austropuccinia psidii MF-1, a brazilian biotype.</title>
        <authorList>
            <person name="Quecine M.C."/>
            <person name="Pachon D.M.R."/>
            <person name="Bonatelli M.L."/>
            <person name="Correr F.H."/>
            <person name="Franceschini L.M."/>
            <person name="Leite T.F."/>
            <person name="Margarido G.R.A."/>
            <person name="Almeida C.A."/>
            <person name="Ferrarezi J.A."/>
            <person name="Labate C.A."/>
        </authorList>
    </citation>
    <scope>NUCLEOTIDE SEQUENCE</scope>
    <source>
        <strain evidence="1">MF-1</strain>
    </source>
</reference>
<protein>
    <submittedName>
        <fullName evidence="1">Uncharacterized protein</fullName>
    </submittedName>
</protein>
<accession>A0A9Q3ISU3</accession>
<feature type="non-terminal residue" evidence="1">
    <location>
        <position position="1"/>
    </location>
</feature>
<gene>
    <name evidence="1" type="ORF">O181_089203</name>
</gene>
<dbReference type="EMBL" id="AVOT02054832">
    <property type="protein sequence ID" value="MBW0549488.1"/>
    <property type="molecule type" value="Genomic_DNA"/>
</dbReference>
<name>A0A9Q3ISU3_9BASI</name>
<organism evidence="1 2">
    <name type="scientific">Austropuccinia psidii MF-1</name>
    <dbReference type="NCBI Taxonomy" id="1389203"/>
    <lineage>
        <taxon>Eukaryota</taxon>
        <taxon>Fungi</taxon>
        <taxon>Dikarya</taxon>
        <taxon>Basidiomycota</taxon>
        <taxon>Pucciniomycotina</taxon>
        <taxon>Pucciniomycetes</taxon>
        <taxon>Pucciniales</taxon>
        <taxon>Sphaerophragmiaceae</taxon>
        <taxon>Austropuccinia</taxon>
    </lineage>
</organism>
<dbReference type="Proteomes" id="UP000765509">
    <property type="component" value="Unassembled WGS sequence"/>
</dbReference>
<comment type="caution">
    <text evidence="1">The sequence shown here is derived from an EMBL/GenBank/DDBJ whole genome shotgun (WGS) entry which is preliminary data.</text>
</comment>